<protein>
    <submittedName>
        <fullName evidence="3">Uncharacterized protein</fullName>
    </submittedName>
</protein>
<feature type="signal peptide" evidence="2">
    <location>
        <begin position="1"/>
        <end position="18"/>
    </location>
</feature>
<proteinExistence type="predicted"/>
<dbReference type="AlphaFoldDB" id="A0A8J4QJJ8"/>
<sequence>MVASLVAPLVVIFKWVMARLWMEVSVARWVLILGGDRNSHTPRSHTNPEQGGNKWNTKNIEETTKSTNPQRNQKPKQTHSKIKKPKQTHNEINKPKHLINAVIAARMLTQNSKTKLPSDSSSSSLSVRLGWDYK</sequence>
<accession>A0A8J4QJJ8</accession>
<feature type="region of interest" description="Disordered" evidence="1">
    <location>
        <begin position="36"/>
        <end position="96"/>
    </location>
</feature>
<reference evidence="3" key="1">
    <citation type="submission" date="2020-03" db="EMBL/GenBank/DDBJ databases">
        <title>Castanea mollissima Vanexum genome sequencing.</title>
        <authorList>
            <person name="Staton M."/>
        </authorList>
    </citation>
    <scope>NUCLEOTIDE SEQUENCE</scope>
    <source>
        <tissue evidence="3">Leaf</tissue>
    </source>
</reference>
<feature type="region of interest" description="Disordered" evidence="1">
    <location>
        <begin position="111"/>
        <end position="134"/>
    </location>
</feature>
<name>A0A8J4QJJ8_9ROSI</name>
<keyword evidence="4" id="KW-1185">Reference proteome</keyword>
<gene>
    <name evidence="3" type="ORF">CMV_021613</name>
</gene>
<feature type="chain" id="PRO_5035230645" evidence="2">
    <location>
        <begin position="19"/>
        <end position="134"/>
    </location>
</feature>
<dbReference type="Proteomes" id="UP000737018">
    <property type="component" value="Unassembled WGS sequence"/>
</dbReference>
<comment type="caution">
    <text evidence="3">The sequence shown here is derived from an EMBL/GenBank/DDBJ whole genome shotgun (WGS) entry which is preliminary data.</text>
</comment>
<dbReference type="EMBL" id="JRKL02004314">
    <property type="protein sequence ID" value="KAF3952882.1"/>
    <property type="molecule type" value="Genomic_DNA"/>
</dbReference>
<organism evidence="3 4">
    <name type="scientific">Castanea mollissima</name>
    <name type="common">Chinese chestnut</name>
    <dbReference type="NCBI Taxonomy" id="60419"/>
    <lineage>
        <taxon>Eukaryota</taxon>
        <taxon>Viridiplantae</taxon>
        <taxon>Streptophyta</taxon>
        <taxon>Embryophyta</taxon>
        <taxon>Tracheophyta</taxon>
        <taxon>Spermatophyta</taxon>
        <taxon>Magnoliopsida</taxon>
        <taxon>eudicotyledons</taxon>
        <taxon>Gunneridae</taxon>
        <taxon>Pentapetalae</taxon>
        <taxon>rosids</taxon>
        <taxon>fabids</taxon>
        <taxon>Fagales</taxon>
        <taxon>Fagaceae</taxon>
        <taxon>Castanea</taxon>
    </lineage>
</organism>
<evidence type="ECO:0000313" key="4">
    <source>
        <dbReference type="Proteomes" id="UP000737018"/>
    </source>
</evidence>
<evidence type="ECO:0000256" key="2">
    <source>
        <dbReference type="SAM" id="SignalP"/>
    </source>
</evidence>
<evidence type="ECO:0000256" key="1">
    <source>
        <dbReference type="SAM" id="MobiDB-lite"/>
    </source>
</evidence>
<keyword evidence="2" id="KW-0732">Signal</keyword>
<evidence type="ECO:0000313" key="3">
    <source>
        <dbReference type="EMBL" id="KAF3952882.1"/>
    </source>
</evidence>
<feature type="compositionally biased region" description="Basic residues" evidence="1">
    <location>
        <begin position="73"/>
        <end position="87"/>
    </location>
</feature>
<feature type="compositionally biased region" description="Polar residues" evidence="1">
    <location>
        <begin position="44"/>
        <end position="58"/>
    </location>
</feature>